<accession>G4D5X7</accession>
<dbReference type="EC" id="2.1.1.-" evidence="1"/>
<evidence type="ECO:0000313" key="2">
    <source>
        <dbReference type="Proteomes" id="UP000003422"/>
    </source>
</evidence>
<protein>
    <submittedName>
        <fullName evidence="1">Dimethyladenosine transferase</fullName>
        <ecNumber evidence="1">2.1.1.-</ecNumber>
    </submittedName>
</protein>
<dbReference type="AlphaFoldDB" id="G4D5X7"/>
<keyword evidence="1" id="KW-0808">Transferase</keyword>
<comment type="caution">
    <text evidence="1">The sequence shown here is derived from an EMBL/GenBank/DDBJ whole genome shotgun (WGS) entry which is preliminary data.</text>
</comment>
<dbReference type="STRING" id="997350.HMPREF9129_1807"/>
<reference evidence="1 2" key="1">
    <citation type="submission" date="2011-06" db="EMBL/GenBank/DDBJ databases">
        <authorList>
            <person name="Muzny D."/>
            <person name="Qin X."/>
            <person name="Deng J."/>
            <person name="Jiang H."/>
            <person name="Liu Y."/>
            <person name="Qu J."/>
            <person name="Song X.-Z."/>
            <person name="Zhang L."/>
            <person name="Thornton R."/>
            <person name="Coyle M."/>
            <person name="Francisco L."/>
            <person name="Jackson L."/>
            <person name="Javaid M."/>
            <person name="Korchina V."/>
            <person name="Kovar C."/>
            <person name="Mata R."/>
            <person name="Mathew T."/>
            <person name="Ngo R."/>
            <person name="Nguyen L."/>
            <person name="Nguyen N."/>
            <person name="Okwuonu G."/>
            <person name="Ongeri F."/>
            <person name="Pham C."/>
            <person name="Simmons D."/>
            <person name="Wilczek-Boney K."/>
            <person name="Hale W."/>
            <person name="Jakkamsetti A."/>
            <person name="Pham P."/>
            <person name="Ruth R."/>
            <person name="San Lucas F."/>
            <person name="Warren J."/>
            <person name="Zhang J."/>
            <person name="Zhao Z."/>
            <person name="Zhou C."/>
            <person name="Zhu D."/>
            <person name="Lee S."/>
            <person name="Bess C."/>
            <person name="Blankenburg K."/>
            <person name="Forbes L."/>
            <person name="Fu Q."/>
            <person name="Gubbala S."/>
            <person name="Hirani K."/>
            <person name="Jayaseelan J.C."/>
            <person name="Lara F."/>
            <person name="Munidasa M."/>
            <person name="Palculict T."/>
            <person name="Patil S."/>
            <person name="Pu L.-L."/>
            <person name="Saada N."/>
            <person name="Tang L."/>
            <person name="Weissenberger G."/>
            <person name="Zhu Y."/>
            <person name="Hemphill L."/>
            <person name="Shang Y."/>
            <person name="Youmans B."/>
            <person name="Ayvaz T."/>
            <person name="Ross M."/>
            <person name="Santibanez J."/>
            <person name="Aqrawi P."/>
            <person name="Gross S."/>
            <person name="Joshi V."/>
            <person name="Fowler G."/>
            <person name="Nazareth L."/>
            <person name="Reid J."/>
            <person name="Worley K."/>
            <person name="Petrosino J."/>
            <person name="Highlander S."/>
            <person name="Gibbs R."/>
        </authorList>
    </citation>
    <scope>NUCLEOTIDE SEQUENCE [LARGE SCALE GENOMIC DNA]</scope>
    <source>
        <strain evidence="1 2">ATCC 29427</strain>
    </source>
</reference>
<keyword evidence="2" id="KW-1185">Reference proteome</keyword>
<dbReference type="HOGENOM" id="CLU_2460030_0_0_9"/>
<organism evidence="1 2">
    <name type="scientific">Peptoniphilus indolicus ATCC 29427</name>
    <dbReference type="NCBI Taxonomy" id="997350"/>
    <lineage>
        <taxon>Bacteria</taxon>
        <taxon>Bacillati</taxon>
        <taxon>Bacillota</taxon>
        <taxon>Tissierellia</taxon>
        <taxon>Tissierellales</taxon>
        <taxon>Peptoniphilaceae</taxon>
        <taxon>Peptoniphilus</taxon>
    </lineage>
</organism>
<dbReference type="GO" id="GO:0032259">
    <property type="term" value="P:methylation"/>
    <property type="evidence" value="ECO:0007669"/>
    <property type="project" value="UniProtKB-KW"/>
</dbReference>
<name>G4D5X7_9FIRM</name>
<dbReference type="GO" id="GO:0008168">
    <property type="term" value="F:methyltransferase activity"/>
    <property type="evidence" value="ECO:0007669"/>
    <property type="project" value="UniProtKB-KW"/>
</dbReference>
<feature type="non-terminal residue" evidence="1">
    <location>
        <position position="1"/>
    </location>
</feature>
<dbReference type="Proteomes" id="UP000003422">
    <property type="component" value="Unassembled WGS sequence"/>
</dbReference>
<dbReference type="EMBL" id="AGBB01000178">
    <property type="protein sequence ID" value="EGY78112.1"/>
    <property type="molecule type" value="Genomic_DNA"/>
</dbReference>
<dbReference type="PATRIC" id="fig|997350.3.peg.1732"/>
<keyword evidence="1" id="KW-0489">Methyltransferase</keyword>
<gene>
    <name evidence="1" type="ORF">HMPREF9129_1807</name>
</gene>
<proteinExistence type="predicted"/>
<sequence length="88" mass="10218">DIKVMSLFNVENIILGANIKINGILNLKSDIQSLGHYNIEVDGLTLNYDQVSENYIVANYKYDNLHMFYKNLKDFIKPTVKYTSKEKK</sequence>
<evidence type="ECO:0000313" key="1">
    <source>
        <dbReference type="EMBL" id="EGY78112.1"/>
    </source>
</evidence>
<dbReference type="RefSeq" id="WP_004821713.1">
    <property type="nucleotide sequence ID" value="NZ_JH165062.1"/>
</dbReference>